<gene>
    <name evidence="2" type="ORF">ERS672216_01360</name>
</gene>
<dbReference type="Pfam" id="PF22196">
    <property type="entry name" value="HdrB-like_C"/>
    <property type="match status" value="1"/>
</dbReference>
<dbReference type="Gene3D" id="3.10.20.30">
    <property type="match status" value="1"/>
</dbReference>
<protein>
    <recommendedName>
        <fullName evidence="1">HdrB-like C-terminal domain-containing protein</fullName>
    </recommendedName>
</protein>
<proteinExistence type="predicted"/>
<reference evidence="2 3" key="1">
    <citation type="submission" date="2016-02" db="EMBL/GenBank/DDBJ databases">
        <authorList>
            <consortium name="Pathogen Informatics"/>
        </authorList>
    </citation>
    <scope>NUCLEOTIDE SEQUENCE [LARGE SCALE GENOMIC DNA]</scope>
    <source>
        <strain evidence="2 3">RC20</strain>
    </source>
</reference>
<dbReference type="OrthoDB" id="5372285at2"/>
<evidence type="ECO:0000313" key="3">
    <source>
        <dbReference type="Proteomes" id="UP000069632"/>
    </source>
</evidence>
<evidence type="ECO:0000259" key="1">
    <source>
        <dbReference type="Pfam" id="PF22196"/>
    </source>
</evidence>
<keyword evidence="3" id="KW-1185">Reference proteome</keyword>
<name>A0A128EHM8_9BACT</name>
<dbReference type="InterPro" id="IPR012675">
    <property type="entry name" value="Beta-grasp_dom_sf"/>
</dbReference>
<dbReference type="InterPro" id="IPR054018">
    <property type="entry name" value="HdrB-like_C"/>
</dbReference>
<dbReference type="Proteomes" id="UP000069632">
    <property type="component" value="Unassembled WGS sequence"/>
</dbReference>
<dbReference type="Gene3D" id="3.40.50.11810">
    <property type="match status" value="1"/>
</dbReference>
<sequence>MLEIYLFRYDVKIDIASYNKPYFYKDYNFKNIKELFLDIQKNDPYFEFGDVKFLKVNDCIISLDNDFNEIVAKFGKVLTISPIIEKRVVKDFIINKDDFIKAFKPFDKFQSEMGYYLSLEPLFYSSKVINFKEDFIGNSGFVFAKYLIEKFPTRQDEILSIVKEWLAYYIKPKFLNDPFNTDECVKELKGLLGIKIKPKEKFQYFTDLLENFNKNSYPADFSKFYIAVYDDEEAEIFVKNIYAKLVNFELKNQNCGSKIYNVDKECGVALASEILFDAFDSGSDFLLVNDKEAFEMFDKHSKEIESYTNRSLHDYYVISADELVKLAKGEHVDTLKSHTLKVRL</sequence>
<feature type="domain" description="HdrB-like C-terminal" evidence="1">
    <location>
        <begin position="259"/>
        <end position="317"/>
    </location>
</feature>
<accession>A0A128EHM8</accession>
<dbReference type="EMBL" id="FIZP01000007">
    <property type="protein sequence ID" value="CZE48334.1"/>
    <property type="molecule type" value="Genomic_DNA"/>
</dbReference>
<organism evidence="2 3">
    <name type="scientific">Campylobacter geochelonis</name>
    <dbReference type="NCBI Taxonomy" id="1780362"/>
    <lineage>
        <taxon>Bacteria</taxon>
        <taxon>Pseudomonadati</taxon>
        <taxon>Campylobacterota</taxon>
        <taxon>Epsilonproteobacteria</taxon>
        <taxon>Campylobacterales</taxon>
        <taxon>Campylobacteraceae</taxon>
        <taxon>Campylobacter</taxon>
    </lineage>
</organism>
<dbReference type="Gene3D" id="1.10.1060.20">
    <property type="match status" value="1"/>
</dbReference>
<evidence type="ECO:0000313" key="2">
    <source>
        <dbReference type="EMBL" id="CZE48334.1"/>
    </source>
</evidence>
<dbReference type="AlphaFoldDB" id="A0A128EHM8"/>